<organism evidence="16 17">
    <name type="scientific">Halioglobus maricola</name>
    <dbReference type="NCBI Taxonomy" id="2601894"/>
    <lineage>
        <taxon>Bacteria</taxon>
        <taxon>Pseudomonadati</taxon>
        <taxon>Pseudomonadota</taxon>
        <taxon>Gammaproteobacteria</taxon>
        <taxon>Cellvibrionales</taxon>
        <taxon>Halieaceae</taxon>
        <taxon>Halioglobus</taxon>
    </lineage>
</organism>
<feature type="domain" description="TonB-dependent receptor plug" evidence="15">
    <location>
        <begin position="49"/>
        <end position="151"/>
    </location>
</feature>
<dbReference type="PROSITE" id="PS52016">
    <property type="entry name" value="TONB_DEPENDENT_REC_3"/>
    <property type="match status" value="1"/>
</dbReference>
<dbReference type="PANTHER" id="PTHR32552">
    <property type="entry name" value="FERRICHROME IRON RECEPTOR-RELATED"/>
    <property type="match status" value="1"/>
</dbReference>
<feature type="signal peptide" evidence="13">
    <location>
        <begin position="1"/>
        <end position="31"/>
    </location>
</feature>
<comment type="subcellular location">
    <subcellularLocation>
        <location evidence="1 11">Cell outer membrane</location>
        <topology evidence="1 11">Multi-pass membrane protein</topology>
    </subcellularLocation>
</comment>
<evidence type="ECO:0000313" key="16">
    <source>
        <dbReference type="EMBL" id="QFU76277.1"/>
    </source>
</evidence>
<feature type="domain" description="TonB-dependent receptor-like beta-barrel" evidence="14">
    <location>
        <begin position="311"/>
        <end position="777"/>
    </location>
</feature>
<evidence type="ECO:0000256" key="12">
    <source>
        <dbReference type="RuleBase" id="RU003357"/>
    </source>
</evidence>
<dbReference type="InterPro" id="IPR012910">
    <property type="entry name" value="Plug_dom"/>
</dbReference>
<evidence type="ECO:0000256" key="6">
    <source>
        <dbReference type="ARBA" id="ARBA00023004"/>
    </source>
</evidence>
<accession>A0A5P9NKH6</accession>
<keyword evidence="8 12" id="KW-0798">TonB box</keyword>
<keyword evidence="7" id="KW-0406">Ion transport</keyword>
<keyword evidence="2 11" id="KW-0813">Transport</keyword>
<evidence type="ECO:0000256" key="1">
    <source>
        <dbReference type="ARBA" id="ARBA00004571"/>
    </source>
</evidence>
<evidence type="ECO:0000259" key="15">
    <source>
        <dbReference type="Pfam" id="PF07715"/>
    </source>
</evidence>
<evidence type="ECO:0000256" key="3">
    <source>
        <dbReference type="ARBA" id="ARBA00022452"/>
    </source>
</evidence>
<dbReference type="OrthoDB" id="9760620at2"/>
<dbReference type="GO" id="GO:0009279">
    <property type="term" value="C:cell outer membrane"/>
    <property type="evidence" value="ECO:0007669"/>
    <property type="project" value="UniProtKB-SubCell"/>
</dbReference>
<keyword evidence="10 11" id="KW-0998">Cell outer membrane</keyword>
<dbReference type="AlphaFoldDB" id="A0A5P9NKH6"/>
<keyword evidence="17" id="KW-1185">Reference proteome</keyword>
<keyword evidence="6" id="KW-0408">Iron</keyword>
<evidence type="ECO:0000256" key="10">
    <source>
        <dbReference type="ARBA" id="ARBA00023237"/>
    </source>
</evidence>
<dbReference type="InterPro" id="IPR036942">
    <property type="entry name" value="Beta-barrel_TonB_sf"/>
</dbReference>
<dbReference type="KEGG" id="halc:EY643_11740"/>
<evidence type="ECO:0000256" key="13">
    <source>
        <dbReference type="SAM" id="SignalP"/>
    </source>
</evidence>
<dbReference type="Proteomes" id="UP000326287">
    <property type="component" value="Chromosome"/>
</dbReference>
<dbReference type="PANTHER" id="PTHR32552:SF81">
    <property type="entry name" value="TONB-DEPENDENT OUTER MEMBRANE RECEPTOR"/>
    <property type="match status" value="1"/>
</dbReference>
<keyword evidence="9 11" id="KW-0472">Membrane</keyword>
<evidence type="ECO:0000256" key="8">
    <source>
        <dbReference type="ARBA" id="ARBA00023077"/>
    </source>
</evidence>
<keyword evidence="13" id="KW-0732">Signal</keyword>
<dbReference type="Pfam" id="PF00593">
    <property type="entry name" value="TonB_dep_Rec_b-barrel"/>
    <property type="match status" value="1"/>
</dbReference>
<comment type="similarity">
    <text evidence="11 12">Belongs to the TonB-dependent receptor family.</text>
</comment>
<keyword evidence="4" id="KW-0410">Iron transport</keyword>
<evidence type="ECO:0000256" key="11">
    <source>
        <dbReference type="PROSITE-ProRule" id="PRU01360"/>
    </source>
</evidence>
<evidence type="ECO:0000256" key="7">
    <source>
        <dbReference type="ARBA" id="ARBA00023065"/>
    </source>
</evidence>
<dbReference type="InterPro" id="IPR039426">
    <property type="entry name" value="TonB-dep_rcpt-like"/>
</dbReference>
<proteinExistence type="inferred from homology"/>
<evidence type="ECO:0000313" key="17">
    <source>
        <dbReference type="Proteomes" id="UP000326287"/>
    </source>
</evidence>
<evidence type="ECO:0000256" key="4">
    <source>
        <dbReference type="ARBA" id="ARBA00022496"/>
    </source>
</evidence>
<sequence>MEIYMTLLKRKPIAGALAVAGFSALSSGVSAQMVLEEVVVVANRVESNLMETATAVTAFDAGMRDQLGIENGQDISARTPSLTVAPSRVGIRGVGRTTVGVGSDPGVGMYWDGVYSTETIFGYSNFLDIERLEVLRGPQGTLYGRNSIGGAINFISMQPTDEWEGKVVGEVGSHESYLAQGMVSGPITDKLSMLAALSKIERKEGFQENISNGDEYDLADREYASIAFKHLTTDRWTNSLKVFTRDASTTPESPYVLDAYSTDYIQEVFDVDTGEQLNFPGIFPGQNFVNPNQGMEENNPALRDEKYVSVDRKPFVENERDGVTFISDYDADNFSLKYTFGWSDFNYKSDRDADGIRAEDSRLDWNQLNLTVAPGLALPVSLLTGYGVTPNDTTRPFSLSSETISHELQLTSDFDGDINFIGGLYYYNSEEDQTLAFIEHNRELMETYALFGSFIGAPVDVEGGDLFRGVGSVDTTSYAVYGQMNWDLTASTILTFGLRYSYDEKDGDDSWFAQWVGDPENPTTYRSIEDDWDKFTWRVGVDHFLSDDHFLYAFAATGYRSGGFNLLSPSGGDQVGSVDPENLLSFEVGYKGSFWDQRLNLTTAAYYYDYTDLQVQKDEVVDGVAIAIYENADEANAWGLEAELAALLAEGLTFSMAMSYNDTEYEDFSSLDSTGCAIGPLAQGNSLAPLCTEEQDLSGNNFTLSPELGFSANLIYEWDMMSLAWRAAASYMYTDEQYTSPFNNSYDTLDSWDRWDARLSAGSTDLTWEVTAYVKNITDDRQVILKSEISTTQQVAEYDLTEPRTYGIRLTYNF</sequence>
<reference evidence="16 17" key="1">
    <citation type="submission" date="2019-02" db="EMBL/GenBank/DDBJ databases">
        <authorList>
            <person name="Li S.-H."/>
        </authorList>
    </citation>
    <scope>NUCLEOTIDE SEQUENCE [LARGE SCALE GENOMIC DNA]</scope>
    <source>
        <strain evidence="16 17">IMCC14385</strain>
    </source>
</reference>
<keyword evidence="16" id="KW-0675">Receptor</keyword>
<protein>
    <submittedName>
        <fullName evidence="16">TonB-dependent receptor</fullName>
    </submittedName>
</protein>
<dbReference type="SUPFAM" id="SSF56935">
    <property type="entry name" value="Porins"/>
    <property type="match status" value="1"/>
</dbReference>
<evidence type="ECO:0000259" key="14">
    <source>
        <dbReference type="Pfam" id="PF00593"/>
    </source>
</evidence>
<dbReference type="Pfam" id="PF07715">
    <property type="entry name" value="Plug"/>
    <property type="match status" value="1"/>
</dbReference>
<dbReference type="GO" id="GO:0006826">
    <property type="term" value="P:iron ion transport"/>
    <property type="evidence" value="ECO:0007669"/>
    <property type="project" value="UniProtKB-KW"/>
</dbReference>
<dbReference type="EMBL" id="CP036422">
    <property type="protein sequence ID" value="QFU76277.1"/>
    <property type="molecule type" value="Genomic_DNA"/>
</dbReference>
<name>A0A5P9NKH6_9GAMM</name>
<evidence type="ECO:0000256" key="9">
    <source>
        <dbReference type="ARBA" id="ARBA00023136"/>
    </source>
</evidence>
<dbReference type="InterPro" id="IPR000531">
    <property type="entry name" value="Beta-barrel_TonB"/>
</dbReference>
<evidence type="ECO:0000256" key="5">
    <source>
        <dbReference type="ARBA" id="ARBA00022692"/>
    </source>
</evidence>
<feature type="chain" id="PRO_5025071835" evidence="13">
    <location>
        <begin position="32"/>
        <end position="814"/>
    </location>
</feature>
<keyword evidence="5 11" id="KW-0812">Transmembrane</keyword>
<keyword evidence="3 11" id="KW-1134">Transmembrane beta strand</keyword>
<gene>
    <name evidence="16" type="ORF">EY643_11740</name>
</gene>
<dbReference type="Gene3D" id="2.40.170.20">
    <property type="entry name" value="TonB-dependent receptor, beta-barrel domain"/>
    <property type="match status" value="1"/>
</dbReference>
<evidence type="ECO:0000256" key="2">
    <source>
        <dbReference type="ARBA" id="ARBA00022448"/>
    </source>
</evidence>